<evidence type="ECO:0000313" key="2">
    <source>
        <dbReference type="Proteomes" id="UP000289708"/>
    </source>
</evidence>
<proteinExistence type="predicted"/>
<dbReference type="EMBL" id="RYFI01000019">
    <property type="protein sequence ID" value="RXF69989.1"/>
    <property type="molecule type" value="Genomic_DNA"/>
</dbReference>
<dbReference type="Proteomes" id="UP000289708">
    <property type="component" value="Unassembled WGS sequence"/>
</dbReference>
<name>A0A4Q0MAZ8_9HYPH</name>
<sequence length="110" mass="12087">MSNRVIVSCQVRGAFAGYGEIWTVQISIRGRVSRESRVLRGIGCADAPTVEEAEAEAWADAISDFCSEAQRAGLLDAEIDFEVEGPVFDWVTASHELNQAWRAAAKEKRT</sequence>
<keyword evidence="2" id="KW-1185">Reference proteome</keyword>
<protein>
    <submittedName>
        <fullName evidence="1">Uncharacterized protein</fullName>
    </submittedName>
</protein>
<gene>
    <name evidence="1" type="ORF">EK403_17850</name>
</gene>
<organism evidence="1 2">
    <name type="scientific">Hansschlegelia zhihuaiae</name>
    <dbReference type="NCBI Taxonomy" id="405005"/>
    <lineage>
        <taxon>Bacteria</taxon>
        <taxon>Pseudomonadati</taxon>
        <taxon>Pseudomonadota</taxon>
        <taxon>Alphaproteobacteria</taxon>
        <taxon>Hyphomicrobiales</taxon>
        <taxon>Methylopilaceae</taxon>
        <taxon>Hansschlegelia</taxon>
    </lineage>
</organism>
<reference evidence="1 2" key="1">
    <citation type="submission" date="2018-12" db="EMBL/GenBank/DDBJ databases">
        <title>bacterium Hansschlegelia zhihuaiae S113.</title>
        <authorList>
            <person name="He J."/>
        </authorList>
    </citation>
    <scope>NUCLEOTIDE SEQUENCE [LARGE SCALE GENOMIC DNA]</scope>
    <source>
        <strain evidence="1 2">S 113</strain>
    </source>
</reference>
<dbReference type="AlphaFoldDB" id="A0A4Q0MAZ8"/>
<dbReference type="RefSeq" id="WP_128778819.1">
    <property type="nucleotide sequence ID" value="NZ_RYFI01000019.1"/>
</dbReference>
<accession>A0A4Q0MAZ8</accession>
<evidence type="ECO:0000313" key="1">
    <source>
        <dbReference type="EMBL" id="RXF69989.1"/>
    </source>
</evidence>
<comment type="caution">
    <text evidence="1">The sequence shown here is derived from an EMBL/GenBank/DDBJ whole genome shotgun (WGS) entry which is preliminary data.</text>
</comment>